<accession>A0A0A1FI77</accession>
<protein>
    <submittedName>
        <fullName evidence="1">Uncharacterized protein</fullName>
    </submittedName>
</protein>
<name>A0A0A1FI77_9BURK</name>
<sequence length="44" mass="4861">MSKTGGGAGGACNQCQYSCTDERAFHELIILMRSHRKKQPCKAF</sequence>
<gene>
    <name evidence="1" type="ORF">LT85_4176</name>
</gene>
<organism evidence="1 2">
    <name type="scientific">Collimonas arenae</name>
    <dbReference type="NCBI Taxonomy" id="279058"/>
    <lineage>
        <taxon>Bacteria</taxon>
        <taxon>Pseudomonadati</taxon>
        <taxon>Pseudomonadota</taxon>
        <taxon>Betaproteobacteria</taxon>
        <taxon>Burkholderiales</taxon>
        <taxon>Oxalobacteraceae</taxon>
        <taxon>Collimonas</taxon>
    </lineage>
</organism>
<reference evidence="2" key="1">
    <citation type="journal article" date="2014" name="Soil Biol. Biochem.">
        <title>Structure and function of bacterial communities in ageing soils: Insights from the Mendocino ecological staircase.</title>
        <authorList>
            <person name="Uroz S."/>
            <person name="Tech J.J."/>
            <person name="Sawaya N.A."/>
            <person name="Frey-Klett P."/>
            <person name="Leveau J.H.J."/>
        </authorList>
    </citation>
    <scope>NUCLEOTIDE SEQUENCE [LARGE SCALE GENOMIC DNA]</scope>
    <source>
        <strain evidence="2">Cal35</strain>
    </source>
</reference>
<evidence type="ECO:0000313" key="1">
    <source>
        <dbReference type="EMBL" id="AIY43334.1"/>
    </source>
</evidence>
<dbReference type="HOGENOM" id="CLU_3214786_0_0_4"/>
<evidence type="ECO:0000313" key="2">
    <source>
        <dbReference type="Proteomes" id="UP000030302"/>
    </source>
</evidence>
<proteinExistence type="predicted"/>
<dbReference type="EMBL" id="CP009962">
    <property type="protein sequence ID" value="AIY43334.1"/>
    <property type="molecule type" value="Genomic_DNA"/>
</dbReference>
<dbReference type="KEGG" id="care:LT85_4176"/>
<dbReference type="AlphaFoldDB" id="A0A0A1FI77"/>
<dbReference type="Proteomes" id="UP000030302">
    <property type="component" value="Chromosome"/>
</dbReference>
<keyword evidence="2" id="KW-1185">Reference proteome</keyword>